<keyword evidence="2" id="KW-1185">Reference proteome</keyword>
<reference evidence="1 2" key="1">
    <citation type="journal article" date="2023" name="Science">
        <title>Complex scaffold remodeling in plant triterpene biosynthesis.</title>
        <authorList>
            <person name="De La Pena R."/>
            <person name="Hodgson H."/>
            <person name="Liu J.C."/>
            <person name="Stephenson M.J."/>
            <person name="Martin A.C."/>
            <person name="Owen C."/>
            <person name="Harkess A."/>
            <person name="Leebens-Mack J."/>
            <person name="Jimenez L.E."/>
            <person name="Osbourn A."/>
            <person name="Sattely E.S."/>
        </authorList>
    </citation>
    <scope>NUCLEOTIDE SEQUENCE [LARGE SCALE GENOMIC DNA]</scope>
    <source>
        <strain evidence="2">cv. JPN11</strain>
        <tissue evidence="1">Leaf</tissue>
    </source>
</reference>
<evidence type="ECO:0000313" key="1">
    <source>
        <dbReference type="EMBL" id="KAJ4701826.1"/>
    </source>
</evidence>
<dbReference type="EMBL" id="CM051407">
    <property type="protein sequence ID" value="KAJ4701826.1"/>
    <property type="molecule type" value="Genomic_DNA"/>
</dbReference>
<protein>
    <submittedName>
        <fullName evidence="1">Processing peptidase</fullName>
    </submittedName>
</protein>
<gene>
    <name evidence="1" type="ORF">OWV82_025005</name>
</gene>
<name>A0ACC1WRK1_MELAZ</name>
<proteinExistence type="predicted"/>
<accession>A0ACC1WRK1</accession>
<dbReference type="Proteomes" id="UP001164539">
    <property type="component" value="Chromosome 14"/>
</dbReference>
<comment type="caution">
    <text evidence="1">The sequence shown here is derived from an EMBL/GenBank/DDBJ whole genome shotgun (WGS) entry which is preliminary data.</text>
</comment>
<evidence type="ECO:0000313" key="2">
    <source>
        <dbReference type="Proteomes" id="UP001164539"/>
    </source>
</evidence>
<sequence length="369" mass="40002">MALRVTVNFSGYVAQNLANSAGIRLGFSTTTTTTRSLHECIFRPRIFCHNQKPDLDPRPNFQPKANYRASVCNTLATEIFGDGGGNSPILMGLVTLMKSTACISGSSATTMGVLGISPFKATSIMPFLQGSKWLPCNEPGTGPDSDYIDKGGTIDKISYSESENKNGVSLQLKTSGSWLSKMLNLCSEDAKAAFTALTVSLLFRSFLAEPRSIPSASMSPTLDVGDRILAEKVSYLFRKPEVSDIVIFKAPPILQEIGYSSGDVFIKRIVAKGGDSVEVRGGKLLVNGVAQDEDFILEPLAYEMDQVVVPEGYVFVMGDNRNNSFDSHNWGPLPVGNIVGRSVFRYWPPSRVSDTFDDPLAKRNAVAIS</sequence>
<organism evidence="1 2">
    <name type="scientific">Melia azedarach</name>
    <name type="common">Chinaberry tree</name>
    <dbReference type="NCBI Taxonomy" id="155640"/>
    <lineage>
        <taxon>Eukaryota</taxon>
        <taxon>Viridiplantae</taxon>
        <taxon>Streptophyta</taxon>
        <taxon>Embryophyta</taxon>
        <taxon>Tracheophyta</taxon>
        <taxon>Spermatophyta</taxon>
        <taxon>Magnoliopsida</taxon>
        <taxon>eudicotyledons</taxon>
        <taxon>Gunneridae</taxon>
        <taxon>Pentapetalae</taxon>
        <taxon>rosids</taxon>
        <taxon>malvids</taxon>
        <taxon>Sapindales</taxon>
        <taxon>Meliaceae</taxon>
        <taxon>Melia</taxon>
    </lineage>
</organism>